<feature type="transmembrane region" description="Helical" evidence="1">
    <location>
        <begin position="12"/>
        <end position="29"/>
    </location>
</feature>
<protein>
    <recommendedName>
        <fullName evidence="4">Membrane-associated protein</fullName>
    </recommendedName>
</protein>
<reference evidence="2 3" key="1">
    <citation type="submission" date="2019-02" db="EMBL/GenBank/DDBJ databases">
        <title>Deep-cultivation of Planctomycetes and their phenomic and genomic characterization uncovers novel biology.</title>
        <authorList>
            <person name="Wiegand S."/>
            <person name="Jogler M."/>
            <person name="Boedeker C."/>
            <person name="Pinto D."/>
            <person name="Vollmers J."/>
            <person name="Rivas-Marin E."/>
            <person name="Kohn T."/>
            <person name="Peeters S.H."/>
            <person name="Heuer A."/>
            <person name="Rast P."/>
            <person name="Oberbeckmann S."/>
            <person name="Bunk B."/>
            <person name="Jeske O."/>
            <person name="Meyerdierks A."/>
            <person name="Storesund J.E."/>
            <person name="Kallscheuer N."/>
            <person name="Luecker S."/>
            <person name="Lage O.M."/>
            <person name="Pohl T."/>
            <person name="Merkel B.J."/>
            <person name="Hornburger P."/>
            <person name="Mueller R.-W."/>
            <person name="Bruemmer F."/>
            <person name="Labrenz M."/>
            <person name="Spormann A.M."/>
            <person name="Op den Camp H."/>
            <person name="Overmann J."/>
            <person name="Amann R."/>
            <person name="Jetten M.S.M."/>
            <person name="Mascher T."/>
            <person name="Medema M.H."/>
            <person name="Devos D.P."/>
            <person name="Kaster A.-K."/>
            <person name="Ovreas L."/>
            <person name="Rohde M."/>
            <person name="Galperin M.Y."/>
            <person name="Jogler C."/>
        </authorList>
    </citation>
    <scope>NUCLEOTIDE SEQUENCE [LARGE SCALE GENOMIC DNA]</scope>
    <source>
        <strain evidence="2 3">SV_7m_r</strain>
    </source>
</reference>
<gene>
    <name evidence="2" type="ORF">SV7mr_51230</name>
</gene>
<evidence type="ECO:0000256" key="1">
    <source>
        <dbReference type="SAM" id="Phobius"/>
    </source>
</evidence>
<dbReference type="RefSeq" id="WP_419187857.1">
    <property type="nucleotide sequence ID" value="NZ_CP036272.1"/>
</dbReference>
<sequence>MQSPSASIPMWVKLGFTVFMCVLVPYYWMEYGPTNFIYFCDIALFLTLAAVWTGKPLYASMAAVGIMLPQVLWQVDFVGQLAGLPVTGMTSYMFDSDISLLARGLSFFHFWLPILLIALVVRLGYDRRALAFWTLTAWAAMAVGYLWLPAPGDPLDFTNQPCNVNYVFGMSGDAPQTMMPQAAWLTMMMVGLPLLIYLPTHFLLSRLAARRSIAEPGKSAVLVS</sequence>
<keyword evidence="1" id="KW-0472">Membrane</keyword>
<keyword evidence="3" id="KW-1185">Reference proteome</keyword>
<dbReference type="AlphaFoldDB" id="A0A517T2G5"/>
<feature type="transmembrane region" description="Helical" evidence="1">
    <location>
        <begin position="35"/>
        <end position="54"/>
    </location>
</feature>
<evidence type="ECO:0000313" key="3">
    <source>
        <dbReference type="Proteomes" id="UP000315003"/>
    </source>
</evidence>
<dbReference type="EMBL" id="CP036272">
    <property type="protein sequence ID" value="QDT62573.1"/>
    <property type="molecule type" value="Genomic_DNA"/>
</dbReference>
<organism evidence="2 3">
    <name type="scientific">Stieleria bergensis</name>
    <dbReference type="NCBI Taxonomy" id="2528025"/>
    <lineage>
        <taxon>Bacteria</taxon>
        <taxon>Pseudomonadati</taxon>
        <taxon>Planctomycetota</taxon>
        <taxon>Planctomycetia</taxon>
        <taxon>Pirellulales</taxon>
        <taxon>Pirellulaceae</taxon>
        <taxon>Stieleria</taxon>
    </lineage>
</organism>
<feature type="transmembrane region" description="Helical" evidence="1">
    <location>
        <begin position="130"/>
        <end position="148"/>
    </location>
</feature>
<dbReference type="Proteomes" id="UP000315003">
    <property type="component" value="Chromosome"/>
</dbReference>
<evidence type="ECO:0000313" key="2">
    <source>
        <dbReference type="EMBL" id="QDT62573.1"/>
    </source>
</evidence>
<name>A0A517T2G5_9BACT</name>
<feature type="transmembrane region" description="Helical" evidence="1">
    <location>
        <begin position="100"/>
        <end position="123"/>
    </location>
</feature>
<proteinExistence type="predicted"/>
<feature type="transmembrane region" description="Helical" evidence="1">
    <location>
        <begin position="182"/>
        <end position="204"/>
    </location>
</feature>
<evidence type="ECO:0008006" key="4">
    <source>
        <dbReference type="Google" id="ProtNLM"/>
    </source>
</evidence>
<accession>A0A517T2G5</accession>
<keyword evidence="1" id="KW-1133">Transmembrane helix</keyword>
<keyword evidence="1" id="KW-0812">Transmembrane</keyword>